<organism evidence="1 2">
    <name type="scientific">Aspergillus violaceofuscus (strain CBS 115571)</name>
    <dbReference type="NCBI Taxonomy" id="1450538"/>
    <lineage>
        <taxon>Eukaryota</taxon>
        <taxon>Fungi</taxon>
        <taxon>Dikarya</taxon>
        <taxon>Ascomycota</taxon>
        <taxon>Pezizomycotina</taxon>
        <taxon>Eurotiomycetes</taxon>
        <taxon>Eurotiomycetidae</taxon>
        <taxon>Eurotiales</taxon>
        <taxon>Aspergillaceae</taxon>
        <taxon>Aspergillus</taxon>
    </lineage>
</organism>
<name>A0A2V5I5E1_ASPV1</name>
<evidence type="ECO:0000313" key="1">
    <source>
        <dbReference type="EMBL" id="PYI23730.1"/>
    </source>
</evidence>
<protein>
    <recommendedName>
        <fullName evidence="3">Knr4/Smi1-like domain-containing protein</fullName>
    </recommendedName>
</protein>
<reference evidence="1 2" key="1">
    <citation type="submission" date="2018-02" db="EMBL/GenBank/DDBJ databases">
        <title>The genomes of Aspergillus section Nigri reveals drivers in fungal speciation.</title>
        <authorList>
            <consortium name="DOE Joint Genome Institute"/>
            <person name="Vesth T.C."/>
            <person name="Nybo J."/>
            <person name="Theobald S."/>
            <person name="Brandl J."/>
            <person name="Frisvad J.C."/>
            <person name="Nielsen K.F."/>
            <person name="Lyhne E.K."/>
            <person name="Kogle M.E."/>
            <person name="Kuo A."/>
            <person name="Riley R."/>
            <person name="Clum A."/>
            <person name="Nolan M."/>
            <person name="Lipzen A."/>
            <person name="Salamov A."/>
            <person name="Henrissat B."/>
            <person name="Wiebenga A."/>
            <person name="De vries R.P."/>
            <person name="Grigoriev I.V."/>
            <person name="Mortensen U.H."/>
            <person name="Andersen M.R."/>
            <person name="Baker S.E."/>
        </authorList>
    </citation>
    <scope>NUCLEOTIDE SEQUENCE [LARGE SCALE GENOMIC DNA]</scope>
    <source>
        <strain evidence="1 2">CBS 115571</strain>
    </source>
</reference>
<gene>
    <name evidence="1" type="ORF">BO99DRAFT_398778</name>
</gene>
<dbReference type="Proteomes" id="UP000249829">
    <property type="component" value="Unassembled WGS sequence"/>
</dbReference>
<accession>A0A2V5I5E1</accession>
<evidence type="ECO:0000313" key="2">
    <source>
        <dbReference type="Proteomes" id="UP000249829"/>
    </source>
</evidence>
<keyword evidence="2" id="KW-1185">Reference proteome</keyword>
<dbReference type="EMBL" id="KZ825104">
    <property type="protein sequence ID" value="PYI23730.1"/>
    <property type="molecule type" value="Genomic_DNA"/>
</dbReference>
<sequence>MKEKEVSSAERPKSPETDNWWPWWSEDPIHLQRFFGPGEALPEVMPEGWSSDPKLLKQFINPHNGEWDLAQACGLDNPQIIMRMTPETGEMIYLFKSGDCYYMGDLLADYLRQITRPLTLPEIVRTMVASGERGLKLKRVKITGIYEG</sequence>
<dbReference type="AlphaFoldDB" id="A0A2V5I5E1"/>
<dbReference type="OMA" id="EGWTCDP"/>
<evidence type="ECO:0008006" key="3">
    <source>
        <dbReference type="Google" id="ProtNLM"/>
    </source>
</evidence>
<proteinExistence type="predicted"/>